<accession>A0AAW3MT46</accession>
<proteinExistence type="predicted"/>
<name>A0AAW3MT46_9BURK</name>
<comment type="caution">
    <text evidence="1">The sequence shown here is derived from an EMBL/GenBank/DDBJ whole genome shotgun (WGS) entry which is preliminary data.</text>
</comment>
<reference evidence="1 2" key="1">
    <citation type="submission" date="2015-11" db="EMBL/GenBank/DDBJ databases">
        <title>Expanding the genomic diversity of Burkholderia species for the development of highly accurate diagnostics.</title>
        <authorList>
            <person name="Sahl J."/>
            <person name="Keim P."/>
            <person name="Wagner D."/>
        </authorList>
    </citation>
    <scope>NUCLEOTIDE SEQUENCE [LARGE SCALE GENOMIC DNA]</scope>
    <source>
        <strain evidence="1 2">MSMB1808WGS</strain>
    </source>
</reference>
<keyword evidence="2" id="KW-1185">Reference proteome</keyword>
<evidence type="ECO:0000313" key="1">
    <source>
        <dbReference type="EMBL" id="KVP98079.1"/>
    </source>
</evidence>
<dbReference type="AlphaFoldDB" id="A0AAW3MT46"/>
<gene>
    <name evidence="1" type="ORF">WJ96_05780</name>
</gene>
<sequence>MTQHTLPTAGTPLDKPGYHLVAIPKGELGELSKIQEELDELRDAMAQGSRVMAAVELSDMVGAIQAFMDRHLPGMTLEDLLTFSNITKRAFVNGRRSSN</sequence>
<protein>
    <submittedName>
        <fullName evidence="1">Uncharacterized protein</fullName>
    </submittedName>
</protein>
<dbReference type="Proteomes" id="UP000056453">
    <property type="component" value="Unassembled WGS sequence"/>
</dbReference>
<dbReference type="EMBL" id="LPBJ01000047">
    <property type="protein sequence ID" value="KVP98079.1"/>
    <property type="molecule type" value="Genomic_DNA"/>
</dbReference>
<organism evidence="1 2">
    <name type="scientific">Burkholderia ubonensis</name>
    <dbReference type="NCBI Taxonomy" id="101571"/>
    <lineage>
        <taxon>Bacteria</taxon>
        <taxon>Pseudomonadati</taxon>
        <taxon>Pseudomonadota</taxon>
        <taxon>Betaproteobacteria</taxon>
        <taxon>Burkholderiales</taxon>
        <taxon>Burkholderiaceae</taxon>
        <taxon>Burkholderia</taxon>
        <taxon>Burkholderia cepacia complex</taxon>
    </lineage>
</organism>
<evidence type="ECO:0000313" key="2">
    <source>
        <dbReference type="Proteomes" id="UP000056453"/>
    </source>
</evidence>
<dbReference type="RefSeq" id="WP_059954163.1">
    <property type="nucleotide sequence ID" value="NZ_LPBJ01000047.1"/>
</dbReference>